<dbReference type="InterPro" id="IPR020612">
    <property type="entry name" value="Methylthiotransferase_CS"/>
</dbReference>
<dbReference type="CDD" id="cd01335">
    <property type="entry name" value="Radical_SAM"/>
    <property type="match status" value="1"/>
</dbReference>
<dbReference type="Gene3D" id="3.80.30.20">
    <property type="entry name" value="tm_1862 like domain"/>
    <property type="match status" value="1"/>
</dbReference>
<evidence type="ECO:0000259" key="11">
    <source>
        <dbReference type="PROSITE" id="PS51918"/>
    </source>
</evidence>
<keyword evidence="3" id="KW-0963">Cytoplasm</keyword>
<dbReference type="GO" id="GO:0035599">
    <property type="term" value="F:aspartic acid methylthiotransferase activity"/>
    <property type="evidence" value="ECO:0007669"/>
    <property type="project" value="TreeGrafter"/>
</dbReference>
<dbReference type="Gene3D" id="3.40.50.12160">
    <property type="entry name" value="Methylthiotransferase, N-terminal domain"/>
    <property type="match status" value="1"/>
</dbReference>
<dbReference type="GO" id="GO:0006400">
    <property type="term" value="P:tRNA modification"/>
    <property type="evidence" value="ECO:0007669"/>
    <property type="project" value="InterPro"/>
</dbReference>
<dbReference type="PROSITE" id="PS51449">
    <property type="entry name" value="MTTASE_N"/>
    <property type="match status" value="1"/>
</dbReference>
<evidence type="ECO:0000256" key="8">
    <source>
        <dbReference type="ARBA" id="ARBA00023014"/>
    </source>
</evidence>
<dbReference type="SMART" id="SM00729">
    <property type="entry name" value="Elp3"/>
    <property type="match status" value="1"/>
</dbReference>
<dbReference type="GO" id="GO:0005829">
    <property type="term" value="C:cytosol"/>
    <property type="evidence" value="ECO:0007669"/>
    <property type="project" value="TreeGrafter"/>
</dbReference>
<feature type="region of interest" description="Disordered" evidence="9">
    <location>
        <begin position="1"/>
        <end position="52"/>
    </location>
</feature>
<evidence type="ECO:0000313" key="12">
    <source>
        <dbReference type="EMBL" id="HIW01075.1"/>
    </source>
</evidence>
<dbReference type="PROSITE" id="PS51918">
    <property type="entry name" value="RADICAL_SAM"/>
    <property type="match status" value="1"/>
</dbReference>
<dbReference type="InterPro" id="IPR006638">
    <property type="entry name" value="Elp3/MiaA/NifB-like_rSAM"/>
</dbReference>
<gene>
    <name evidence="12" type="ORF">H9894_07805</name>
</gene>
<dbReference type="InterPro" id="IPR058240">
    <property type="entry name" value="rSAM_sf"/>
</dbReference>
<feature type="compositionally biased region" description="Low complexity" evidence="9">
    <location>
        <begin position="38"/>
        <end position="52"/>
    </location>
</feature>
<protein>
    <submittedName>
        <fullName evidence="12">MiaB/RimO family radical SAM methylthiotransferase</fullName>
        <ecNumber evidence="12">2.8.4.-</ecNumber>
    </submittedName>
</protein>
<feature type="domain" description="Radical SAM core" evidence="11">
    <location>
        <begin position="259"/>
        <end position="494"/>
    </location>
</feature>
<organism evidence="12 13">
    <name type="scientific">Candidatus Desulfovibrio intestinipullorum</name>
    <dbReference type="NCBI Taxonomy" id="2838536"/>
    <lineage>
        <taxon>Bacteria</taxon>
        <taxon>Pseudomonadati</taxon>
        <taxon>Thermodesulfobacteriota</taxon>
        <taxon>Desulfovibrionia</taxon>
        <taxon>Desulfovibrionales</taxon>
        <taxon>Desulfovibrionaceae</taxon>
        <taxon>Desulfovibrio</taxon>
    </lineage>
</organism>
<reference evidence="12" key="2">
    <citation type="submission" date="2021-04" db="EMBL/GenBank/DDBJ databases">
        <authorList>
            <person name="Gilroy R."/>
        </authorList>
    </citation>
    <scope>NUCLEOTIDE SEQUENCE</scope>
    <source>
        <strain evidence="12">ChiHecec2B26-446</strain>
    </source>
</reference>
<keyword evidence="8" id="KW-0411">Iron-sulfur</keyword>
<dbReference type="EMBL" id="DXHV01000072">
    <property type="protein sequence ID" value="HIW01075.1"/>
    <property type="molecule type" value="Genomic_DNA"/>
</dbReference>
<feature type="compositionally biased region" description="Polar residues" evidence="9">
    <location>
        <begin position="9"/>
        <end position="24"/>
    </location>
</feature>
<keyword evidence="6" id="KW-0479">Metal-binding</keyword>
<dbReference type="Proteomes" id="UP000886752">
    <property type="component" value="Unassembled WGS sequence"/>
</dbReference>
<evidence type="ECO:0000259" key="10">
    <source>
        <dbReference type="PROSITE" id="PS51449"/>
    </source>
</evidence>
<comment type="caution">
    <text evidence="12">The sequence shown here is derived from an EMBL/GenBank/DDBJ whole genome shotgun (WGS) entry which is preliminary data.</text>
</comment>
<name>A0A9D1PWY4_9BACT</name>
<evidence type="ECO:0000256" key="7">
    <source>
        <dbReference type="ARBA" id="ARBA00023004"/>
    </source>
</evidence>
<dbReference type="NCBIfam" id="TIGR00089">
    <property type="entry name" value="MiaB/RimO family radical SAM methylthiotransferase"/>
    <property type="match status" value="1"/>
</dbReference>
<keyword evidence="4 12" id="KW-0808">Transferase</keyword>
<dbReference type="InterPro" id="IPR023404">
    <property type="entry name" value="rSAM_horseshoe"/>
</dbReference>
<dbReference type="InterPro" id="IPR038135">
    <property type="entry name" value="Methylthiotransferase_N_sf"/>
</dbReference>
<evidence type="ECO:0000256" key="4">
    <source>
        <dbReference type="ARBA" id="ARBA00022679"/>
    </source>
</evidence>
<dbReference type="SUPFAM" id="SSF102114">
    <property type="entry name" value="Radical SAM enzymes"/>
    <property type="match status" value="1"/>
</dbReference>
<dbReference type="Pfam" id="PF04055">
    <property type="entry name" value="Radical_SAM"/>
    <property type="match status" value="1"/>
</dbReference>
<evidence type="ECO:0000256" key="9">
    <source>
        <dbReference type="SAM" id="MobiDB-lite"/>
    </source>
</evidence>
<evidence type="ECO:0000313" key="13">
    <source>
        <dbReference type="Proteomes" id="UP000886752"/>
    </source>
</evidence>
<feature type="domain" description="MTTase N-terminal" evidence="10">
    <location>
        <begin position="97"/>
        <end position="215"/>
    </location>
</feature>
<dbReference type="InterPro" id="IPR005839">
    <property type="entry name" value="Methylthiotransferase"/>
</dbReference>
<dbReference type="InterPro" id="IPR013848">
    <property type="entry name" value="Methylthiotransferase_N"/>
</dbReference>
<evidence type="ECO:0000256" key="5">
    <source>
        <dbReference type="ARBA" id="ARBA00022691"/>
    </source>
</evidence>
<sequence>MEKDVVTPGTETQEASQDCAQAVSQEDCAPDVATAVFPDQPQDVQSQDVQPDDQAAIRPDVRQDIPWGLPPEFPIDPFAGDFTGQCGGRFTSEGRKWTFACVTFGCKVNQYETQAIREAWTAAGGWEVDNPAQAELILVNSCAITGKAERDARNALVRLRREACWAVLVLTGCAARLVAGFVPRKDAQKPEADCIVVQEEKQALCDPLVIEDLVHRIYRPEGAESSPSSASAPSAAQQVPAAHWKDLRDRAYPDLRITTYRRVRPVLKVQDGCSHRCTYCIVPSTRGPHVSRDPAAVLAEADRLLEQHAELMISGVNLGQYGRDNPSCGSFWTLLDRLEDALGLKYAGRRRLRISSLEPSQLTEEGCRILSRSQLVAPHLHISLQHASRAVLRRMGRGHYTAETLTEALYRLKDAWPDMGLGADILVGFPGETWEDIDILCRFIENTPFTYAHVFPYSRRPGTPAASFSDQIPRREKAERAARVRSVVAQKARAFWKRRVQDEPDLFLAADAGEGHILKGYIHAVDACYTPCFIPCEELEAAQERVEGAGHSEFVRARPVQTCSHGVVVELVPTR</sequence>
<evidence type="ECO:0000256" key="6">
    <source>
        <dbReference type="ARBA" id="ARBA00022723"/>
    </source>
</evidence>
<evidence type="ECO:0000256" key="1">
    <source>
        <dbReference type="ARBA" id="ARBA00001966"/>
    </source>
</evidence>
<dbReference type="Pfam" id="PF00919">
    <property type="entry name" value="UPF0004"/>
    <property type="match status" value="1"/>
</dbReference>
<reference evidence="12" key="1">
    <citation type="journal article" date="2021" name="PeerJ">
        <title>Extensive microbial diversity within the chicken gut microbiome revealed by metagenomics and culture.</title>
        <authorList>
            <person name="Gilroy R."/>
            <person name="Ravi A."/>
            <person name="Getino M."/>
            <person name="Pursley I."/>
            <person name="Horton D.L."/>
            <person name="Alikhan N.F."/>
            <person name="Baker D."/>
            <person name="Gharbi K."/>
            <person name="Hall N."/>
            <person name="Watson M."/>
            <person name="Adriaenssens E.M."/>
            <person name="Foster-Nyarko E."/>
            <person name="Jarju S."/>
            <person name="Secka A."/>
            <person name="Antonio M."/>
            <person name="Oren A."/>
            <person name="Chaudhuri R.R."/>
            <person name="La Ragione R."/>
            <person name="Hildebrand F."/>
            <person name="Pallen M.J."/>
        </authorList>
    </citation>
    <scope>NUCLEOTIDE SEQUENCE</scope>
    <source>
        <strain evidence="12">ChiHecec2B26-446</strain>
    </source>
</reference>
<dbReference type="EC" id="2.8.4.-" evidence="12"/>
<proteinExistence type="predicted"/>
<dbReference type="InterPro" id="IPR007197">
    <property type="entry name" value="rSAM"/>
</dbReference>
<dbReference type="SFLD" id="SFLDG01082">
    <property type="entry name" value="B12-binding_domain_containing"/>
    <property type="match status" value="1"/>
</dbReference>
<dbReference type="SFLD" id="SFLDS00029">
    <property type="entry name" value="Radical_SAM"/>
    <property type="match status" value="1"/>
</dbReference>
<dbReference type="PROSITE" id="PS01278">
    <property type="entry name" value="MTTASE_RADICAL"/>
    <property type="match status" value="1"/>
</dbReference>
<dbReference type="PANTHER" id="PTHR43837:SF1">
    <property type="entry name" value="RIBOSOMAL PROTEIN US12 METHYLTHIOTRANSFERASE RIMO"/>
    <property type="match status" value="1"/>
</dbReference>
<keyword evidence="7" id="KW-0408">Iron</keyword>
<dbReference type="GO" id="GO:0046872">
    <property type="term" value="F:metal ion binding"/>
    <property type="evidence" value="ECO:0007669"/>
    <property type="project" value="UniProtKB-KW"/>
</dbReference>
<evidence type="ECO:0000256" key="2">
    <source>
        <dbReference type="ARBA" id="ARBA00022485"/>
    </source>
</evidence>
<comment type="cofactor">
    <cofactor evidence="1">
        <name>[4Fe-4S] cluster</name>
        <dbReference type="ChEBI" id="CHEBI:49883"/>
    </cofactor>
</comment>
<dbReference type="InterPro" id="IPR005840">
    <property type="entry name" value="Ribosomal_uS12_MeSTrfase_RimO"/>
</dbReference>
<dbReference type="AlphaFoldDB" id="A0A9D1PWY4"/>
<keyword evidence="2" id="KW-0004">4Fe-4S</keyword>
<dbReference type="GO" id="GO:0051539">
    <property type="term" value="F:4 iron, 4 sulfur cluster binding"/>
    <property type="evidence" value="ECO:0007669"/>
    <property type="project" value="UniProtKB-KW"/>
</dbReference>
<accession>A0A9D1PWY4</accession>
<keyword evidence="5" id="KW-0949">S-adenosyl-L-methionine</keyword>
<evidence type="ECO:0000256" key="3">
    <source>
        <dbReference type="ARBA" id="ARBA00022490"/>
    </source>
</evidence>
<dbReference type="PANTHER" id="PTHR43837">
    <property type="entry name" value="RIBOSOMAL PROTEIN S12 METHYLTHIOTRANSFERASE RIMO"/>
    <property type="match status" value="1"/>
</dbReference>